<keyword evidence="3" id="KW-1185">Reference proteome</keyword>
<dbReference type="EMBL" id="JAKLMC020000037">
    <property type="protein sequence ID" value="KAK5949312.1"/>
    <property type="molecule type" value="Genomic_DNA"/>
</dbReference>
<proteinExistence type="predicted"/>
<comment type="caution">
    <text evidence="2">The sequence shown here is derived from an EMBL/GenBank/DDBJ whole genome shotgun (WGS) entry which is preliminary data.</text>
</comment>
<dbReference type="AlphaFoldDB" id="A0AAN8IIP2"/>
<sequence>MFNLPVRPRVNASTIANLALTAQPSNTTRSPSHNSAIQTRTDNDASPPRPLRPHNDAPAPNHSNVLCCSDCGSLDLEDDQGYWICKACNTITKFQCVDFWGTPGSHHVVVPIKQHTPVQGQSLLSQAHVRPRPAEFLAPGCGICGSSNIASVEGHWDCMNCGATADSHNGEYKAIADQRDTSDYGREGGLDVLEHQRQEPQEFEITPSFIVDNEAAIQRLGGYDSGNTQQDLQDFETTVSFAAANEAAIQRLRGPRYADNRVKTLLAEFESESLRLRLKLREGVHLSMEEDERMSDCLALLRSIAPGPAMGCLGGVDHENMVTVRDPADEEMEY</sequence>
<evidence type="ECO:0000256" key="1">
    <source>
        <dbReference type="SAM" id="MobiDB-lite"/>
    </source>
</evidence>
<accession>A0AAN8IIP2</accession>
<organism evidence="2 3">
    <name type="scientific">Knufia fluminis</name>
    <dbReference type="NCBI Taxonomy" id="191047"/>
    <lineage>
        <taxon>Eukaryota</taxon>
        <taxon>Fungi</taxon>
        <taxon>Dikarya</taxon>
        <taxon>Ascomycota</taxon>
        <taxon>Pezizomycotina</taxon>
        <taxon>Eurotiomycetes</taxon>
        <taxon>Chaetothyriomycetidae</taxon>
        <taxon>Chaetothyriales</taxon>
        <taxon>Trichomeriaceae</taxon>
        <taxon>Knufia</taxon>
    </lineage>
</organism>
<protein>
    <submittedName>
        <fullName evidence="2">Uncharacterized protein</fullName>
    </submittedName>
</protein>
<name>A0AAN8IIP2_9EURO</name>
<evidence type="ECO:0000313" key="3">
    <source>
        <dbReference type="Proteomes" id="UP001316803"/>
    </source>
</evidence>
<feature type="compositionally biased region" description="Polar residues" evidence="1">
    <location>
        <begin position="21"/>
        <end position="40"/>
    </location>
</feature>
<feature type="region of interest" description="Disordered" evidence="1">
    <location>
        <begin position="21"/>
        <end position="58"/>
    </location>
</feature>
<evidence type="ECO:0000313" key="2">
    <source>
        <dbReference type="EMBL" id="KAK5949312.1"/>
    </source>
</evidence>
<gene>
    <name evidence="2" type="ORF">OHC33_009665</name>
</gene>
<dbReference type="Proteomes" id="UP001316803">
    <property type="component" value="Unassembled WGS sequence"/>
</dbReference>
<reference evidence="2 3" key="1">
    <citation type="submission" date="2022-12" db="EMBL/GenBank/DDBJ databases">
        <title>Genomic features and morphological characterization of a novel Knufia sp. strain isolated from spacecraft assembly facility.</title>
        <authorList>
            <person name="Teixeira M."/>
            <person name="Chander A.M."/>
            <person name="Stajich J.E."/>
            <person name="Venkateswaran K."/>
        </authorList>
    </citation>
    <scope>NUCLEOTIDE SEQUENCE [LARGE SCALE GENOMIC DNA]</scope>
    <source>
        <strain evidence="2 3">FJI-L2-BK-P2</strain>
    </source>
</reference>